<proteinExistence type="predicted"/>
<keyword evidence="3" id="KW-1185">Reference proteome</keyword>
<gene>
    <name evidence="2" type="ORF">PYW07_015773</name>
</gene>
<dbReference type="GO" id="GO:0003676">
    <property type="term" value="F:nucleic acid binding"/>
    <property type="evidence" value="ECO:0007669"/>
    <property type="project" value="InterPro"/>
</dbReference>
<feature type="domain" description="Tc1-like transposase DDE" evidence="1">
    <location>
        <begin position="17"/>
        <end position="157"/>
    </location>
</feature>
<dbReference type="InterPro" id="IPR052338">
    <property type="entry name" value="Transposase_5"/>
</dbReference>
<dbReference type="Gene3D" id="3.30.420.10">
    <property type="entry name" value="Ribonuclease H-like superfamily/Ribonuclease H"/>
    <property type="match status" value="1"/>
</dbReference>
<accession>A0AAD7YRD6</accession>
<evidence type="ECO:0000313" key="2">
    <source>
        <dbReference type="EMBL" id="KAJ8724815.1"/>
    </source>
</evidence>
<dbReference type="Pfam" id="PF13358">
    <property type="entry name" value="DDE_3"/>
    <property type="match status" value="1"/>
</dbReference>
<dbReference type="InterPro" id="IPR036397">
    <property type="entry name" value="RNaseH_sf"/>
</dbReference>
<comment type="caution">
    <text evidence="2">The sequence shown here is derived from an EMBL/GenBank/DDBJ whole genome shotgun (WGS) entry which is preliminary data.</text>
</comment>
<dbReference type="AlphaFoldDB" id="A0AAD7YRD6"/>
<protein>
    <recommendedName>
        <fullName evidence="1">Tc1-like transposase DDE domain-containing protein</fullName>
    </recommendedName>
</protein>
<name>A0AAD7YRD6_MYTSE</name>
<evidence type="ECO:0000259" key="1">
    <source>
        <dbReference type="Pfam" id="PF13358"/>
    </source>
</evidence>
<sequence length="209" mass="24386">MGSEPRGLGREQWSNVPFTDESRFGFHPDSRRTRVWRVPGRWSRLQNPQEVHPYQEGTIMVWAGIRLGGRTDLVWVRGNMTAERYVQQVLGPVILPHRTQMGQDFLLMHDNARAHTARTVAAWLHTHNVRALDWPAQSPDLNPIEHAWDMLQRRALKEVPENLPTEDQLFAHLRRTWDNIPQQDIHNLVLSMPNRCRCVMNIMGAFSDY</sequence>
<organism evidence="2 3">
    <name type="scientific">Mythimna separata</name>
    <name type="common">Oriental armyworm</name>
    <name type="synonym">Pseudaletia separata</name>
    <dbReference type="NCBI Taxonomy" id="271217"/>
    <lineage>
        <taxon>Eukaryota</taxon>
        <taxon>Metazoa</taxon>
        <taxon>Ecdysozoa</taxon>
        <taxon>Arthropoda</taxon>
        <taxon>Hexapoda</taxon>
        <taxon>Insecta</taxon>
        <taxon>Pterygota</taxon>
        <taxon>Neoptera</taxon>
        <taxon>Endopterygota</taxon>
        <taxon>Lepidoptera</taxon>
        <taxon>Glossata</taxon>
        <taxon>Ditrysia</taxon>
        <taxon>Noctuoidea</taxon>
        <taxon>Noctuidae</taxon>
        <taxon>Noctuinae</taxon>
        <taxon>Hadenini</taxon>
        <taxon>Mythimna</taxon>
    </lineage>
</organism>
<evidence type="ECO:0000313" key="3">
    <source>
        <dbReference type="Proteomes" id="UP001231518"/>
    </source>
</evidence>
<dbReference type="EMBL" id="JARGEI010000010">
    <property type="protein sequence ID" value="KAJ8724815.1"/>
    <property type="molecule type" value="Genomic_DNA"/>
</dbReference>
<dbReference type="PANTHER" id="PTHR23022">
    <property type="entry name" value="TRANSPOSABLE ELEMENT-RELATED"/>
    <property type="match status" value="1"/>
</dbReference>
<dbReference type="PANTHER" id="PTHR23022:SF135">
    <property type="entry name" value="SI:DKEY-77F5.3"/>
    <property type="match status" value="1"/>
</dbReference>
<reference evidence="2" key="1">
    <citation type="submission" date="2023-03" db="EMBL/GenBank/DDBJ databases">
        <title>Chromosome-level genomes of two armyworms, Mythimna separata and Mythimna loreyi, provide insights into the biosynthesis and reception of sex pheromones.</title>
        <authorList>
            <person name="Zhao H."/>
        </authorList>
    </citation>
    <scope>NUCLEOTIDE SEQUENCE</scope>
    <source>
        <strain evidence="2">BeijingLab</strain>
        <tissue evidence="2">Pupa</tissue>
    </source>
</reference>
<dbReference type="InterPro" id="IPR038717">
    <property type="entry name" value="Tc1-like_DDE_dom"/>
</dbReference>
<dbReference type="Proteomes" id="UP001231518">
    <property type="component" value="Chromosome 7"/>
</dbReference>